<name>A0AAD6NF87_DREDA</name>
<proteinExistence type="predicted"/>
<feature type="region of interest" description="Disordered" evidence="1">
    <location>
        <begin position="83"/>
        <end position="124"/>
    </location>
</feature>
<organism evidence="2 3">
    <name type="scientific">Drechslerella dactyloides</name>
    <name type="common">Nematode-trapping fungus</name>
    <name type="synonym">Arthrobotrys dactyloides</name>
    <dbReference type="NCBI Taxonomy" id="74499"/>
    <lineage>
        <taxon>Eukaryota</taxon>
        <taxon>Fungi</taxon>
        <taxon>Dikarya</taxon>
        <taxon>Ascomycota</taxon>
        <taxon>Pezizomycotina</taxon>
        <taxon>Orbiliomycetes</taxon>
        <taxon>Orbiliales</taxon>
        <taxon>Orbiliaceae</taxon>
        <taxon>Drechslerella</taxon>
    </lineage>
</organism>
<dbReference type="AlphaFoldDB" id="A0AAD6NF87"/>
<protein>
    <submittedName>
        <fullName evidence="2">Uncharacterized protein</fullName>
    </submittedName>
</protein>
<comment type="caution">
    <text evidence="2">The sequence shown here is derived from an EMBL/GenBank/DDBJ whole genome shotgun (WGS) entry which is preliminary data.</text>
</comment>
<feature type="compositionally biased region" description="Basic residues" evidence="1">
    <location>
        <begin position="93"/>
        <end position="102"/>
    </location>
</feature>
<evidence type="ECO:0000313" key="2">
    <source>
        <dbReference type="EMBL" id="KAJ6255969.1"/>
    </source>
</evidence>
<dbReference type="EMBL" id="JAQGDS010000016">
    <property type="protein sequence ID" value="KAJ6255969.1"/>
    <property type="molecule type" value="Genomic_DNA"/>
</dbReference>
<evidence type="ECO:0000313" key="3">
    <source>
        <dbReference type="Proteomes" id="UP001221413"/>
    </source>
</evidence>
<accession>A0AAD6NF87</accession>
<evidence type="ECO:0000256" key="1">
    <source>
        <dbReference type="SAM" id="MobiDB-lite"/>
    </source>
</evidence>
<dbReference type="Proteomes" id="UP001221413">
    <property type="component" value="Unassembled WGS sequence"/>
</dbReference>
<reference evidence="2" key="1">
    <citation type="submission" date="2023-01" db="EMBL/GenBank/DDBJ databases">
        <title>The chitinases involved in constricting ring structure development in the nematode-trapping fungus Drechslerella dactyloides.</title>
        <authorList>
            <person name="Wang R."/>
            <person name="Zhang L."/>
            <person name="Tang P."/>
            <person name="Li S."/>
            <person name="Liang L."/>
        </authorList>
    </citation>
    <scope>NUCLEOTIDE SEQUENCE</scope>
    <source>
        <strain evidence="2">YMF1.00031</strain>
    </source>
</reference>
<gene>
    <name evidence="2" type="ORF">Dda_9262</name>
</gene>
<keyword evidence="3" id="KW-1185">Reference proteome</keyword>
<sequence length="148" mass="16417">MVVRTTYSATPCDACVAFVTEHSILQDEFIETMLYNRNMTYFLQSTQLFGIFCPAPPADVGRWAALPGHVCFTVDEDGNLKEGMKLDGNARRSVLRRKKGKRDRQGQWHNPQVSRLTGGGDRGQAEYISTLKDTKSEGGGTEVNEDGV</sequence>